<dbReference type="AlphaFoldDB" id="A0A8R7Q3N2"/>
<protein>
    <submittedName>
        <fullName evidence="2">Uncharacterized protein</fullName>
    </submittedName>
</protein>
<evidence type="ECO:0000313" key="3">
    <source>
        <dbReference type="Proteomes" id="UP000015106"/>
    </source>
</evidence>
<proteinExistence type="predicted"/>
<dbReference type="EnsemblPlants" id="TuG1812G0400001460.01.T01">
    <property type="protein sequence ID" value="TuG1812G0400001460.01.T01.cds410190"/>
    <property type="gene ID" value="TuG1812G0400001460.01"/>
</dbReference>
<evidence type="ECO:0000256" key="1">
    <source>
        <dbReference type="SAM" id="MobiDB-lite"/>
    </source>
</evidence>
<name>A0A8R7Q3N2_TRIUA</name>
<evidence type="ECO:0000313" key="2">
    <source>
        <dbReference type="EnsemblPlants" id="TuG1812G0400001460.01.T01.cds410190"/>
    </source>
</evidence>
<feature type="region of interest" description="Disordered" evidence="1">
    <location>
        <begin position="1"/>
        <end position="45"/>
    </location>
</feature>
<feature type="compositionally biased region" description="Acidic residues" evidence="1">
    <location>
        <begin position="10"/>
        <end position="24"/>
    </location>
</feature>
<dbReference type="Proteomes" id="UP000015106">
    <property type="component" value="Chromosome 4"/>
</dbReference>
<reference evidence="2" key="2">
    <citation type="submission" date="2018-03" db="EMBL/GenBank/DDBJ databases">
        <title>The Triticum urartu genome reveals the dynamic nature of wheat genome evolution.</title>
        <authorList>
            <person name="Ling H."/>
            <person name="Ma B."/>
            <person name="Shi X."/>
            <person name="Liu H."/>
            <person name="Dong L."/>
            <person name="Sun H."/>
            <person name="Cao Y."/>
            <person name="Gao Q."/>
            <person name="Zheng S."/>
            <person name="Li Y."/>
            <person name="Yu Y."/>
            <person name="Du H."/>
            <person name="Qi M."/>
            <person name="Li Y."/>
            <person name="Yu H."/>
            <person name="Cui Y."/>
            <person name="Wang N."/>
            <person name="Chen C."/>
            <person name="Wu H."/>
            <person name="Zhao Y."/>
            <person name="Zhang J."/>
            <person name="Li Y."/>
            <person name="Zhou W."/>
            <person name="Zhang B."/>
            <person name="Hu W."/>
            <person name="Eijk M."/>
            <person name="Tang J."/>
            <person name="Witsenboer H."/>
            <person name="Zhao S."/>
            <person name="Li Z."/>
            <person name="Zhang A."/>
            <person name="Wang D."/>
            <person name="Liang C."/>
        </authorList>
    </citation>
    <scope>NUCLEOTIDE SEQUENCE [LARGE SCALE GENOMIC DNA]</scope>
    <source>
        <strain evidence="2">cv. G1812</strain>
    </source>
</reference>
<sequence length="45" mass="4760">MIDQLKLEGEEVDGDDDNEEEDSGMGDVDFTKAGAGVDRVSSQVG</sequence>
<accession>A0A8R7Q3N2</accession>
<keyword evidence="3" id="KW-1185">Reference proteome</keyword>
<reference evidence="3" key="1">
    <citation type="journal article" date="2013" name="Nature">
        <title>Draft genome of the wheat A-genome progenitor Triticum urartu.</title>
        <authorList>
            <person name="Ling H.Q."/>
            <person name="Zhao S."/>
            <person name="Liu D."/>
            <person name="Wang J."/>
            <person name="Sun H."/>
            <person name="Zhang C."/>
            <person name="Fan H."/>
            <person name="Li D."/>
            <person name="Dong L."/>
            <person name="Tao Y."/>
            <person name="Gao C."/>
            <person name="Wu H."/>
            <person name="Li Y."/>
            <person name="Cui Y."/>
            <person name="Guo X."/>
            <person name="Zheng S."/>
            <person name="Wang B."/>
            <person name="Yu K."/>
            <person name="Liang Q."/>
            <person name="Yang W."/>
            <person name="Lou X."/>
            <person name="Chen J."/>
            <person name="Feng M."/>
            <person name="Jian J."/>
            <person name="Zhang X."/>
            <person name="Luo G."/>
            <person name="Jiang Y."/>
            <person name="Liu J."/>
            <person name="Wang Z."/>
            <person name="Sha Y."/>
            <person name="Zhang B."/>
            <person name="Wu H."/>
            <person name="Tang D."/>
            <person name="Shen Q."/>
            <person name="Xue P."/>
            <person name="Zou S."/>
            <person name="Wang X."/>
            <person name="Liu X."/>
            <person name="Wang F."/>
            <person name="Yang Y."/>
            <person name="An X."/>
            <person name="Dong Z."/>
            <person name="Zhang K."/>
            <person name="Zhang X."/>
            <person name="Luo M.C."/>
            <person name="Dvorak J."/>
            <person name="Tong Y."/>
            <person name="Wang J."/>
            <person name="Yang H."/>
            <person name="Li Z."/>
            <person name="Wang D."/>
            <person name="Zhang A."/>
            <person name="Wang J."/>
        </authorList>
    </citation>
    <scope>NUCLEOTIDE SEQUENCE</scope>
    <source>
        <strain evidence="3">cv. G1812</strain>
    </source>
</reference>
<reference evidence="2" key="3">
    <citation type="submission" date="2022-06" db="UniProtKB">
        <authorList>
            <consortium name="EnsemblPlants"/>
        </authorList>
    </citation>
    <scope>IDENTIFICATION</scope>
</reference>
<dbReference type="Gramene" id="TuG1812G0400001460.01.T01">
    <property type="protein sequence ID" value="TuG1812G0400001460.01.T01.cds410190"/>
    <property type="gene ID" value="TuG1812G0400001460.01"/>
</dbReference>
<organism evidence="2 3">
    <name type="scientific">Triticum urartu</name>
    <name type="common">Red wild einkorn</name>
    <name type="synonym">Crithodium urartu</name>
    <dbReference type="NCBI Taxonomy" id="4572"/>
    <lineage>
        <taxon>Eukaryota</taxon>
        <taxon>Viridiplantae</taxon>
        <taxon>Streptophyta</taxon>
        <taxon>Embryophyta</taxon>
        <taxon>Tracheophyta</taxon>
        <taxon>Spermatophyta</taxon>
        <taxon>Magnoliopsida</taxon>
        <taxon>Liliopsida</taxon>
        <taxon>Poales</taxon>
        <taxon>Poaceae</taxon>
        <taxon>BOP clade</taxon>
        <taxon>Pooideae</taxon>
        <taxon>Triticodae</taxon>
        <taxon>Triticeae</taxon>
        <taxon>Triticinae</taxon>
        <taxon>Triticum</taxon>
    </lineage>
</organism>